<dbReference type="Proteomes" id="UP001159042">
    <property type="component" value="Unassembled WGS sequence"/>
</dbReference>
<organism evidence="1 2">
    <name type="scientific">Exocentrus adspersus</name>
    <dbReference type="NCBI Taxonomy" id="1586481"/>
    <lineage>
        <taxon>Eukaryota</taxon>
        <taxon>Metazoa</taxon>
        <taxon>Ecdysozoa</taxon>
        <taxon>Arthropoda</taxon>
        <taxon>Hexapoda</taxon>
        <taxon>Insecta</taxon>
        <taxon>Pterygota</taxon>
        <taxon>Neoptera</taxon>
        <taxon>Endopterygota</taxon>
        <taxon>Coleoptera</taxon>
        <taxon>Polyphaga</taxon>
        <taxon>Cucujiformia</taxon>
        <taxon>Chrysomeloidea</taxon>
        <taxon>Cerambycidae</taxon>
        <taxon>Lamiinae</taxon>
        <taxon>Acanthocinini</taxon>
        <taxon>Exocentrus</taxon>
    </lineage>
</organism>
<protein>
    <submittedName>
        <fullName evidence="1">Uncharacterized protein</fullName>
    </submittedName>
</protein>
<proteinExistence type="predicted"/>
<reference evidence="1 2" key="1">
    <citation type="journal article" date="2023" name="Insect Mol. Biol.">
        <title>Genome sequencing provides insights into the evolution of gene families encoding plant cell wall-degrading enzymes in longhorned beetles.</title>
        <authorList>
            <person name="Shin N.R."/>
            <person name="Okamura Y."/>
            <person name="Kirsch R."/>
            <person name="Pauchet Y."/>
        </authorList>
    </citation>
    <scope>NUCLEOTIDE SEQUENCE [LARGE SCALE GENOMIC DNA]</scope>
    <source>
        <strain evidence="1">EAD_L_NR</strain>
    </source>
</reference>
<accession>A0AAV8VAU2</accession>
<keyword evidence="2" id="KW-1185">Reference proteome</keyword>
<dbReference type="AlphaFoldDB" id="A0AAV8VAU2"/>
<sequence>MSELATNGYSSDDFEEVEIAVPWGHITGRTLTALKVVILLHRHPLGNPKHCQSPRFLEANHRLVVFCIITFCT</sequence>
<name>A0AAV8VAU2_9CUCU</name>
<evidence type="ECO:0000313" key="2">
    <source>
        <dbReference type="Proteomes" id="UP001159042"/>
    </source>
</evidence>
<comment type="caution">
    <text evidence="1">The sequence shown here is derived from an EMBL/GenBank/DDBJ whole genome shotgun (WGS) entry which is preliminary data.</text>
</comment>
<dbReference type="EMBL" id="JANEYG010000213">
    <property type="protein sequence ID" value="KAJ8911150.1"/>
    <property type="molecule type" value="Genomic_DNA"/>
</dbReference>
<gene>
    <name evidence="1" type="ORF">NQ315_008335</name>
</gene>
<evidence type="ECO:0000313" key="1">
    <source>
        <dbReference type="EMBL" id="KAJ8911150.1"/>
    </source>
</evidence>